<accession>W4QRR5</accession>
<dbReference type="eggNOG" id="ENOG502Z8AV">
    <property type="taxonomic scope" value="Bacteria"/>
</dbReference>
<name>W4QRR5_HALA3</name>
<dbReference type="STRING" id="1236973.JCM9157_1034"/>
<evidence type="ECO:0000313" key="2">
    <source>
        <dbReference type="Proteomes" id="UP000018896"/>
    </source>
</evidence>
<reference evidence="1 2" key="1">
    <citation type="journal article" date="2014" name="Genome Announc.">
        <title>Draft Genome Sequences of Three Alkaliphilic Bacillus Strains, Bacillus wakoensis JCM 9140T, Bacillus akibai JCM 9157T, and Bacillus hemicellulosilyticus JCM 9152T.</title>
        <authorList>
            <person name="Yuki M."/>
            <person name="Oshima K."/>
            <person name="Suda W."/>
            <person name="Oshida Y."/>
            <person name="Kitamura K."/>
            <person name="Iida T."/>
            <person name="Hattori M."/>
            <person name="Ohkuma M."/>
        </authorList>
    </citation>
    <scope>NUCLEOTIDE SEQUENCE [LARGE SCALE GENOMIC DNA]</scope>
    <source>
        <strain evidence="1 2">JCM 9157</strain>
    </source>
</reference>
<proteinExistence type="predicted"/>
<evidence type="ECO:0000313" key="1">
    <source>
        <dbReference type="EMBL" id="GAE34004.1"/>
    </source>
</evidence>
<dbReference type="AlphaFoldDB" id="W4QRR5"/>
<dbReference type="Proteomes" id="UP000018896">
    <property type="component" value="Unassembled WGS sequence"/>
</dbReference>
<dbReference type="EMBL" id="BAUV01000005">
    <property type="protein sequence ID" value="GAE34004.1"/>
    <property type="molecule type" value="Genomic_DNA"/>
</dbReference>
<sequence length="185" mass="21535">MQRSESLLRQLLQTLGFNLPIYAHVVFVNPEFTLYQSPRNKPFIFPTQITRYLKNLNATQSKLTKKHQMLATNLASLHMTDSPFTLLPAYEYEQLRTGITCAKCTSFSLSLKGKYCICHDCGYGEVVATSVIRSVEEFKLLFPTRRITTNAIYDWCQLISSKRKIRTILEKNFKKVGVRQWTYYE</sequence>
<evidence type="ECO:0008006" key="3">
    <source>
        <dbReference type="Google" id="ProtNLM"/>
    </source>
</evidence>
<protein>
    <recommendedName>
        <fullName evidence="3">NERD domain-containing protein</fullName>
    </recommendedName>
</protein>
<organism evidence="1 2">
    <name type="scientific">Halalkalibacter akibai (strain ATCC 43226 / DSM 21942 / CIP 109018 / JCM 9157 / 1139)</name>
    <name type="common">Bacillus akibai</name>
    <dbReference type="NCBI Taxonomy" id="1236973"/>
    <lineage>
        <taxon>Bacteria</taxon>
        <taxon>Bacillati</taxon>
        <taxon>Bacillota</taxon>
        <taxon>Bacilli</taxon>
        <taxon>Bacillales</taxon>
        <taxon>Bacillaceae</taxon>
        <taxon>Halalkalibacter</taxon>
    </lineage>
</organism>
<keyword evidence="2" id="KW-1185">Reference proteome</keyword>
<gene>
    <name evidence="1" type="ORF">JCM9157_1034</name>
</gene>
<comment type="caution">
    <text evidence="1">The sequence shown here is derived from an EMBL/GenBank/DDBJ whole genome shotgun (WGS) entry which is preliminary data.</text>
</comment>